<sequence length="180" mass="21909">MEFQELVLNFVKPLNDYSFAVALKERNLVRFQKQNLIVEICYEEVGYEISVYFSVDHTDICVPMTKLVEYYFINRTGLYQLPDQSEQSVKRGIEYTIGTILCILKMDTFRGVESIKYIYSLYKYEHKELLKKYYINEDLEKADNYWKNKNYEQAYHLYKKCEDHLSRVQLKRFQYLKRKM</sequence>
<evidence type="ECO:0000313" key="1">
    <source>
        <dbReference type="EMBL" id="MBC5999888.1"/>
    </source>
</evidence>
<dbReference type="AlphaFoldDB" id="A0A923SM38"/>
<organism evidence="1 2">
    <name type="scientific">Lentihominibacter faecis</name>
    <dbReference type="NCBI Taxonomy" id="2764712"/>
    <lineage>
        <taxon>Bacteria</taxon>
        <taxon>Bacillati</taxon>
        <taxon>Bacillota</taxon>
        <taxon>Clostridia</taxon>
        <taxon>Peptostreptococcales</taxon>
        <taxon>Anaerovoracaceae</taxon>
        <taxon>Lentihominibacter</taxon>
    </lineage>
</organism>
<name>A0A923SM38_9FIRM</name>
<gene>
    <name evidence="1" type="ORF">H8876_07745</name>
</gene>
<dbReference type="RefSeq" id="WP_249287260.1">
    <property type="nucleotide sequence ID" value="NZ_JACRWC010000100.1"/>
</dbReference>
<dbReference type="Proteomes" id="UP000644115">
    <property type="component" value="Unassembled WGS sequence"/>
</dbReference>
<keyword evidence="2" id="KW-1185">Reference proteome</keyword>
<accession>A0A923SM38</accession>
<protein>
    <submittedName>
        <fullName evidence="1">Uncharacterized protein</fullName>
    </submittedName>
</protein>
<comment type="caution">
    <text evidence="1">The sequence shown here is derived from an EMBL/GenBank/DDBJ whole genome shotgun (WGS) entry which is preliminary data.</text>
</comment>
<proteinExistence type="predicted"/>
<evidence type="ECO:0000313" key="2">
    <source>
        <dbReference type="Proteomes" id="UP000644115"/>
    </source>
</evidence>
<dbReference type="EMBL" id="JACRWC010000100">
    <property type="protein sequence ID" value="MBC5999888.1"/>
    <property type="molecule type" value="Genomic_DNA"/>
</dbReference>
<reference evidence="1" key="1">
    <citation type="submission" date="2020-08" db="EMBL/GenBank/DDBJ databases">
        <authorList>
            <person name="Liu C."/>
            <person name="Sun Q."/>
        </authorList>
    </citation>
    <scope>NUCLEOTIDE SEQUENCE</scope>
    <source>
        <strain evidence="1">BX16</strain>
    </source>
</reference>